<reference evidence="1 2" key="1">
    <citation type="submission" date="2019-01" db="EMBL/GenBank/DDBJ databases">
        <authorList>
            <person name="Sayadi A."/>
        </authorList>
    </citation>
    <scope>NUCLEOTIDE SEQUENCE [LARGE SCALE GENOMIC DNA]</scope>
</reference>
<keyword evidence="2" id="KW-1185">Reference proteome</keyword>
<dbReference type="OrthoDB" id="63070at2759"/>
<accession>A0A653BLC5</accession>
<protein>
    <submittedName>
        <fullName evidence="1">Uncharacterized protein</fullName>
    </submittedName>
</protein>
<sequence length="88" mass="9922">MNAYIIQMEENDLSSTSSDSGSESDTDQDINIIHYRSILQGLINRCRTFFSGDIMPPVVDESLERRRLPKIPIKPDTAALDVSIVPFH</sequence>
<organism evidence="1 2">
    <name type="scientific">Callosobruchus maculatus</name>
    <name type="common">Southern cowpea weevil</name>
    <name type="synonym">Pulse bruchid</name>
    <dbReference type="NCBI Taxonomy" id="64391"/>
    <lineage>
        <taxon>Eukaryota</taxon>
        <taxon>Metazoa</taxon>
        <taxon>Ecdysozoa</taxon>
        <taxon>Arthropoda</taxon>
        <taxon>Hexapoda</taxon>
        <taxon>Insecta</taxon>
        <taxon>Pterygota</taxon>
        <taxon>Neoptera</taxon>
        <taxon>Endopterygota</taxon>
        <taxon>Coleoptera</taxon>
        <taxon>Polyphaga</taxon>
        <taxon>Cucujiformia</taxon>
        <taxon>Chrysomeloidea</taxon>
        <taxon>Chrysomelidae</taxon>
        <taxon>Bruchinae</taxon>
        <taxon>Bruchini</taxon>
        <taxon>Callosobruchus</taxon>
    </lineage>
</organism>
<dbReference type="Proteomes" id="UP000410492">
    <property type="component" value="Unassembled WGS sequence"/>
</dbReference>
<name>A0A653BLC5_CALMS</name>
<gene>
    <name evidence="1" type="ORF">CALMAC_LOCUS1591</name>
</gene>
<proteinExistence type="predicted"/>
<evidence type="ECO:0000313" key="2">
    <source>
        <dbReference type="Proteomes" id="UP000410492"/>
    </source>
</evidence>
<evidence type="ECO:0000313" key="1">
    <source>
        <dbReference type="EMBL" id="VEN35786.1"/>
    </source>
</evidence>
<dbReference type="AlphaFoldDB" id="A0A653BLC5"/>
<dbReference type="EMBL" id="CAACVG010001872">
    <property type="protein sequence ID" value="VEN35786.1"/>
    <property type="molecule type" value="Genomic_DNA"/>
</dbReference>